<gene>
    <name evidence="7" type="primary">cheR44H</name>
    <name evidence="7" type="ORF">GMST_21870</name>
</gene>
<sequence length="279" mass="31940">MLTVPRAIDPEEISRETFDSIGRILKDRCGFSLDGYKDKCVKRRIGIRVRATQSPTPEAYGALLSRNSNELDHLLKVLTIHVSHFFRNPTTFEKLAYEILPLVLRERCLDRGIRVASVGCASGEEPYSLALIMKEQFPDLVLQGEVSIEASDVDATTLELARQALYHPDRLKEVPPDLMRRWFSREGERYRLSPEVRELVNFCRTDLNDEPATGPRDLILCRNVLIYFERSRQETILNRFADALGPGGVLVLGKSESLFASTRRRFRTICPVERIYQVI</sequence>
<dbReference type="PANTHER" id="PTHR24422">
    <property type="entry name" value="CHEMOTAXIS PROTEIN METHYLTRANSFERASE"/>
    <property type="match status" value="1"/>
</dbReference>
<evidence type="ECO:0000256" key="2">
    <source>
        <dbReference type="ARBA" id="ARBA00012534"/>
    </source>
</evidence>
<evidence type="ECO:0000256" key="4">
    <source>
        <dbReference type="ARBA" id="ARBA00022679"/>
    </source>
</evidence>
<comment type="caution">
    <text evidence="7">The sequence shown here is derived from an EMBL/GenBank/DDBJ whole genome shotgun (WGS) entry which is preliminary data.</text>
</comment>
<keyword evidence="3" id="KW-0489">Methyltransferase</keyword>
<evidence type="ECO:0000256" key="3">
    <source>
        <dbReference type="ARBA" id="ARBA00022603"/>
    </source>
</evidence>
<dbReference type="Gene3D" id="3.40.50.150">
    <property type="entry name" value="Vaccinia Virus protein VP39"/>
    <property type="match status" value="1"/>
</dbReference>
<reference evidence="8" key="1">
    <citation type="submission" date="2020-06" db="EMBL/GenBank/DDBJ databases">
        <title>Draft genomic sequence of Geomonas sp. Red330.</title>
        <authorList>
            <person name="Itoh H."/>
            <person name="Zhenxing X."/>
            <person name="Ushijima N."/>
            <person name="Masuda Y."/>
            <person name="Shiratori Y."/>
            <person name="Senoo K."/>
        </authorList>
    </citation>
    <scope>NUCLEOTIDE SEQUENCE [LARGE SCALE GENOMIC DNA]</scope>
    <source>
        <strain evidence="8">Red330</strain>
    </source>
</reference>
<evidence type="ECO:0000256" key="1">
    <source>
        <dbReference type="ARBA" id="ARBA00001541"/>
    </source>
</evidence>
<dbReference type="RefSeq" id="WP_183354682.1">
    <property type="nucleotide sequence ID" value="NZ_BLXX01000005.1"/>
</dbReference>
<keyword evidence="5" id="KW-0949">S-adenosyl-L-methionine</keyword>
<evidence type="ECO:0000313" key="7">
    <source>
        <dbReference type="EMBL" id="GFO59862.1"/>
    </source>
</evidence>
<dbReference type="InterPro" id="IPR000780">
    <property type="entry name" value="CheR_MeTrfase"/>
</dbReference>
<dbReference type="SUPFAM" id="SSF47757">
    <property type="entry name" value="Chemotaxis receptor methyltransferase CheR, N-terminal domain"/>
    <property type="match status" value="1"/>
</dbReference>
<dbReference type="SMART" id="SM00138">
    <property type="entry name" value="MeTrc"/>
    <property type="match status" value="1"/>
</dbReference>
<dbReference type="InterPro" id="IPR036804">
    <property type="entry name" value="CheR_N_sf"/>
</dbReference>
<dbReference type="CDD" id="cd02440">
    <property type="entry name" value="AdoMet_MTases"/>
    <property type="match status" value="1"/>
</dbReference>
<dbReference type="InterPro" id="IPR029063">
    <property type="entry name" value="SAM-dependent_MTases_sf"/>
</dbReference>
<organism evidence="7 8">
    <name type="scientific">Geomonas silvestris</name>
    <dbReference type="NCBI Taxonomy" id="2740184"/>
    <lineage>
        <taxon>Bacteria</taxon>
        <taxon>Pseudomonadati</taxon>
        <taxon>Thermodesulfobacteriota</taxon>
        <taxon>Desulfuromonadia</taxon>
        <taxon>Geobacterales</taxon>
        <taxon>Geobacteraceae</taxon>
        <taxon>Geomonas</taxon>
    </lineage>
</organism>
<evidence type="ECO:0000259" key="6">
    <source>
        <dbReference type="PROSITE" id="PS50123"/>
    </source>
</evidence>
<dbReference type="Gene3D" id="1.10.155.10">
    <property type="entry name" value="Chemotaxis receptor methyltransferase CheR, N-terminal domain"/>
    <property type="match status" value="1"/>
</dbReference>
<dbReference type="EMBL" id="BLXX01000005">
    <property type="protein sequence ID" value="GFO59862.1"/>
    <property type="molecule type" value="Genomic_DNA"/>
</dbReference>
<dbReference type="Proteomes" id="UP000556026">
    <property type="component" value="Unassembled WGS sequence"/>
</dbReference>
<accession>A0A6V8MIR4</accession>
<protein>
    <recommendedName>
        <fullName evidence="2">protein-glutamate O-methyltransferase</fullName>
        <ecNumber evidence="2">2.1.1.80</ecNumber>
    </recommendedName>
</protein>
<dbReference type="PANTHER" id="PTHR24422:SF19">
    <property type="entry name" value="CHEMOTAXIS PROTEIN METHYLTRANSFERASE"/>
    <property type="match status" value="1"/>
</dbReference>
<evidence type="ECO:0000256" key="5">
    <source>
        <dbReference type="ARBA" id="ARBA00022691"/>
    </source>
</evidence>
<dbReference type="AlphaFoldDB" id="A0A6V8MIR4"/>
<dbReference type="Pfam" id="PF03705">
    <property type="entry name" value="CheR_N"/>
    <property type="match status" value="1"/>
</dbReference>
<comment type="catalytic activity">
    <reaction evidence="1">
        <text>L-glutamyl-[protein] + S-adenosyl-L-methionine = [protein]-L-glutamate 5-O-methyl ester + S-adenosyl-L-homocysteine</text>
        <dbReference type="Rhea" id="RHEA:24452"/>
        <dbReference type="Rhea" id="RHEA-COMP:10208"/>
        <dbReference type="Rhea" id="RHEA-COMP:10311"/>
        <dbReference type="ChEBI" id="CHEBI:29973"/>
        <dbReference type="ChEBI" id="CHEBI:57856"/>
        <dbReference type="ChEBI" id="CHEBI:59789"/>
        <dbReference type="ChEBI" id="CHEBI:82795"/>
        <dbReference type="EC" id="2.1.1.80"/>
    </reaction>
</comment>
<dbReference type="PRINTS" id="PR00996">
    <property type="entry name" value="CHERMTFRASE"/>
</dbReference>
<keyword evidence="4" id="KW-0808">Transferase</keyword>
<dbReference type="EC" id="2.1.1.80" evidence="2"/>
<dbReference type="GO" id="GO:0008983">
    <property type="term" value="F:protein-glutamate O-methyltransferase activity"/>
    <property type="evidence" value="ECO:0007669"/>
    <property type="project" value="UniProtKB-EC"/>
</dbReference>
<dbReference type="InterPro" id="IPR022641">
    <property type="entry name" value="CheR_N"/>
</dbReference>
<dbReference type="InterPro" id="IPR022642">
    <property type="entry name" value="CheR_C"/>
</dbReference>
<keyword evidence="8" id="KW-1185">Reference proteome</keyword>
<dbReference type="SUPFAM" id="SSF53335">
    <property type="entry name" value="S-adenosyl-L-methionine-dependent methyltransferases"/>
    <property type="match status" value="1"/>
</dbReference>
<feature type="domain" description="CheR-type methyltransferase" evidence="6">
    <location>
        <begin position="6"/>
        <end position="268"/>
    </location>
</feature>
<name>A0A6V8MIR4_9BACT</name>
<dbReference type="GO" id="GO:0032259">
    <property type="term" value="P:methylation"/>
    <property type="evidence" value="ECO:0007669"/>
    <property type="project" value="UniProtKB-KW"/>
</dbReference>
<evidence type="ECO:0000313" key="8">
    <source>
        <dbReference type="Proteomes" id="UP000556026"/>
    </source>
</evidence>
<proteinExistence type="predicted"/>
<dbReference type="PROSITE" id="PS50123">
    <property type="entry name" value="CHER"/>
    <property type="match status" value="1"/>
</dbReference>
<dbReference type="Pfam" id="PF01739">
    <property type="entry name" value="CheR"/>
    <property type="match status" value="1"/>
</dbReference>
<dbReference type="InterPro" id="IPR050903">
    <property type="entry name" value="Bact_Chemotaxis_MeTrfase"/>
</dbReference>